<dbReference type="CDD" id="cd00619">
    <property type="entry name" value="Terminator_NusB"/>
    <property type="match status" value="1"/>
</dbReference>
<comment type="function">
    <text evidence="6">Involved in transcription antitermination. Required for transcription of ribosomal RNA (rRNA) genes. Binds specifically to the boxA antiterminator sequence of the ribosomal RNA (rrn) operons.</text>
</comment>
<evidence type="ECO:0000256" key="7">
    <source>
        <dbReference type="SAM" id="MobiDB-lite"/>
    </source>
</evidence>
<dbReference type="NCBIfam" id="TIGR01951">
    <property type="entry name" value="nusB"/>
    <property type="match status" value="1"/>
</dbReference>
<proteinExistence type="inferred from homology"/>
<gene>
    <name evidence="6 9" type="primary">nusB</name>
    <name evidence="9" type="ORF">GCM10007043_14360</name>
</gene>
<reference evidence="9" key="2">
    <citation type="submission" date="2020-09" db="EMBL/GenBank/DDBJ databases">
        <authorList>
            <person name="Sun Q."/>
            <person name="Ohkuma M."/>
        </authorList>
    </citation>
    <scope>NUCLEOTIDE SEQUENCE</scope>
    <source>
        <strain evidence="9">JCM 14719</strain>
    </source>
</reference>
<dbReference type="AlphaFoldDB" id="A0A8J3B7L0"/>
<accession>A0A8J3B7L0</accession>
<dbReference type="Proteomes" id="UP000637720">
    <property type="component" value="Unassembled WGS sequence"/>
</dbReference>
<keyword evidence="4 6" id="KW-0805">Transcription regulation</keyword>
<dbReference type="SUPFAM" id="SSF48013">
    <property type="entry name" value="NusB-like"/>
    <property type="match status" value="1"/>
</dbReference>
<evidence type="ECO:0000256" key="1">
    <source>
        <dbReference type="ARBA" id="ARBA00005952"/>
    </source>
</evidence>
<dbReference type="InterPro" id="IPR035926">
    <property type="entry name" value="NusB-like_sf"/>
</dbReference>
<dbReference type="GO" id="GO:0006353">
    <property type="term" value="P:DNA-templated transcription termination"/>
    <property type="evidence" value="ECO:0007669"/>
    <property type="project" value="UniProtKB-UniRule"/>
</dbReference>
<dbReference type="PANTHER" id="PTHR11078">
    <property type="entry name" value="N UTILIZATION SUBSTANCE PROTEIN B-RELATED"/>
    <property type="match status" value="1"/>
</dbReference>
<dbReference type="InterPro" id="IPR011605">
    <property type="entry name" value="NusB_fam"/>
</dbReference>
<keyword evidence="3 6" id="KW-0694">RNA-binding</keyword>
<evidence type="ECO:0000313" key="10">
    <source>
        <dbReference type="Proteomes" id="UP000637720"/>
    </source>
</evidence>
<keyword evidence="10" id="KW-1185">Reference proteome</keyword>
<dbReference type="Gene3D" id="1.10.940.10">
    <property type="entry name" value="NusB-like"/>
    <property type="match status" value="1"/>
</dbReference>
<comment type="caution">
    <text evidence="9">The sequence shown here is derived from an EMBL/GenBank/DDBJ whole genome shotgun (WGS) entry which is preliminary data.</text>
</comment>
<dbReference type="Pfam" id="PF01029">
    <property type="entry name" value="NusB"/>
    <property type="match status" value="1"/>
</dbReference>
<dbReference type="InterPro" id="IPR006027">
    <property type="entry name" value="NusB_RsmB_TIM44"/>
</dbReference>
<evidence type="ECO:0000256" key="3">
    <source>
        <dbReference type="ARBA" id="ARBA00022884"/>
    </source>
</evidence>
<feature type="domain" description="NusB/RsmB/TIM44" evidence="8">
    <location>
        <begin position="2"/>
        <end position="134"/>
    </location>
</feature>
<keyword evidence="5 6" id="KW-0804">Transcription</keyword>
<evidence type="ECO:0000256" key="6">
    <source>
        <dbReference type="HAMAP-Rule" id="MF_00073"/>
    </source>
</evidence>
<sequence>MARERAIQCLFAIDVGHTPPDEAIASAVALEGEDEPEGDDGEAWDRSFMEQLVRGTLAHREAIDTIIRGHLRGWTLERLAAVDRAILRMALYELLFHEDVPPKVTIDEAVELAKTFGDEASPKFVNGVLSTVAREQGLLPAEEPEQAAAEPVSTPPGPSGPPPHAGSSDAVQPSEGMA</sequence>
<keyword evidence="2 6" id="KW-0889">Transcription antitermination</keyword>
<evidence type="ECO:0000256" key="5">
    <source>
        <dbReference type="ARBA" id="ARBA00023163"/>
    </source>
</evidence>
<dbReference type="GO" id="GO:0005829">
    <property type="term" value="C:cytosol"/>
    <property type="evidence" value="ECO:0007669"/>
    <property type="project" value="TreeGrafter"/>
</dbReference>
<feature type="compositionally biased region" description="Pro residues" evidence="7">
    <location>
        <begin position="153"/>
        <end position="164"/>
    </location>
</feature>
<comment type="similarity">
    <text evidence="1 6">Belongs to the NusB family.</text>
</comment>
<evidence type="ECO:0000259" key="8">
    <source>
        <dbReference type="Pfam" id="PF01029"/>
    </source>
</evidence>
<evidence type="ECO:0000256" key="4">
    <source>
        <dbReference type="ARBA" id="ARBA00023015"/>
    </source>
</evidence>
<evidence type="ECO:0000256" key="2">
    <source>
        <dbReference type="ARBA" id="ARBA00022814"/>
    </source>
</evidence>
<dbReference type="HAMAP" id="MF_00073">
    <property type="entry name" value="NusB"/>
    <property type="match status" value="1"/>
</dbReference>
<protein>
    <recommendedName>
        <fullName evidence="6">Transcription antitermination protein NusB</fullName>
    </recommendedName>
    <alternativeName>
        <fullName evidence="6">Antitermination factor NusB</fullName>
    </alternativeName>
</protein>
<reference evidence="9" key="1">
    <citation type="journal article" date="2014" name="Int. J. Syst. Evol. Microbiol.">
        <title>Complete genome sequence of Corynebacterium casei LMG S-19264T (=DSM 44701T), isolated from a smear-ripened cheese.</title>
        <authorList>
            <consortium name="US DOE Joint Genome Institute (JGI-PGF)"/>
            <person name="Walter F."/>
            <person name="Albersmeier A."/>
            <person name="Kalinowski J."/>
            <person name="Ruckert C."/>
        </authorList>
    </citation>
    <scope>NUCLEOTIDE SEQUENCE</scope>
    <source>
        <strain evidence="9">JCM 14719</strain>
    </source>
</reference>
<dbReference type="GO" id="GO:0031564">
    <property type="term" value="P:transcription antitermination"/>
    <property type="evidence" value="ECO:0007669"/>
    <property type="project" value="UniProtKB-KW"/>
</dbReference>
<dbReference type="PANTHER" id="PTHR11078:SF3">
    <property type="entry name" value="ANTITERMINATION NUSB DOMAIN-CONTAINING PROTEIN"/>
    <property type="match status" value="1"/>
</dbReference>
<dbReference type="GO" id="GO:0003723">
    <property type="term" value="F:RNA binding"/>
    <property type="evidence" value="ECO:0007669"/>
    <property type="project" value="UniProtKB-UniRule"/>
</dbReference>
<feature type="region of interest" description="Disordered" evidence="7">
    <location>
        <begin position="135"/>
        <end position="178"/>
    </location>
</feature>
<dbReference type="EMBL" id="BMOF01000026">
    <property type="protein sequence ID" value="GGK01427.1"/>
    <property type="molecule type" value="Genomic_DNA"/>
</dbReference>
<organism evidence="9 10">
    <name type="scientific">Calditerricola satsumensis</name>
    <dbReference type="NCBI Taxonomy" id="373054"/>
    <lineage>
        <taxon>Bacteria</taxon>
        <taxon>Bacillati</taxon>
        <taxon>Bacillota</taxon>
        <taxon>Bacilli</taxon>
        <taxon>Bacillales</taxon>
        <taxon>Bacillaceae</taxon>
        <taxon>Calditerricola</taxon>
    </lineage>
</organism>
<evidence type="ECO:0000313" key="9">
    <source>
        <dbReference type="EMBL" id="GGK01427.1"/>
    </source>
</evidence>
<name>A0A8J3B7L0_9BACI</name>